<proteinExistence type="predicted"/>
<organism evidence="1 2">
    <name type="scientific">Candidatus Rothia avicola</name>
    <dbReference type="NCBI Taxonomy" id="2840478"/>
    <lineage>
        <taxon>Bacteria</taxon>
        <taxon>Bacillati</taxon>
        <taxon>Actinomycetota</taxon>
        <taxon>Actinomycetes</taxon>
        <taxon>Micrococcales</taxon>
        <taxon>Micrococcaceae</taxon>
        <taxon>Rothia</taxon>
    </lineage>
</organism>
<dbReference type="AlphaFoldDB" id="A0A9D2CRK5"/>
<name>A0A9D2CRK5_9MICC</name>
<evidence type="ECO:0000313" key="2">
    <source>
        <dbReference type="Proteomes" id="UP000824134"/>
    </source>
</evidence>
<protein>
    <submittedName>
        <fullName evidence="1">Uncharacterized protein</fullName>
    </submittedName>
</protein>
<comment type="caution">
    <text evidence="1">The sequence shown here is derived from an EMBL/GenBank/DDBJ whole genome shotgun (WGS) entry which is preliminary data.</text>
</comment>
<dbReference type="Proteomes" id="UP000824134">
    <property type="component" value="Unassembled WGS sequence"/>
</dbReference>
<sequence length="61" mass="5959">MGSAPSTVLYEQLTALAEAQTPGTYAAVTEPLVLPGDAASAAVVASVALERATEALAALSA</sequence>
<accession>A0A9D2CRK5</accession>
<reference evidence="1" key="2">
    <citation type="submission" date="2021-04" db="EMBL/GenBank/DDBJ databases">
        <authorList>
            <person name="Gilroy R."/>
        </authorList>
    </citation>
    <scope>NUCLEOTIDE SEQUENCE</scope>
    <source>
        <strain evidence="1">ChiHjej12B11-9195</strain>
    </source>
</reference>
<dbReference type="EMBL" id="DXCN01000049">
    <property type="protein sequence ID" value="HIY95313.1"/>
    <property type="molecule type" value="Genomic_DNA"/>
</dbReference>
<reference evidence="1" key="1">
    <citation type="journal article" date="2021" name="PeerJ">
        <title>Extensive microbial diversity within the chicken gut microbiome revealed by metagenomics and culture.</title>
        <authorList>
            <person name="Gilroy R."/>
            <person name="Ravi A."/>
            <person name="Getino M."/>
            <person name="Pursley I."/>
            <person name="Horton D.L."/>
            <person name="Alikhan N.F."/>
            <person name="Baker D."/>
            <person name="Gharbi K."/>
            <person name="Hall N."/>
            <person name="Watson M."/>
            <person name="Adriaenssens E.M."/>
            <person name="Foster-Nyarko E."/>
            <person name="Jarju S."/>
            <person name="Secka A."/>
            <person name="Antonio M."/>
            <person name="Oren A."/>
            <person name="Chaudhuri R.R."/>
            <person name="La Ragione R."/>
            <person name="Hildebrand F."/>
            <person name="Pallen M.J."/>
        </authorList>
    </citation>
    <scope>NUCLEOTIDE SEQUENCE</scope>
    <source>
        <strain evidence="1">ChiHjej12B11-9195</strain>
    </source>
</reference>
<evidence type="ECO:0000313" key="1">
    <source>
        <dbReference type="EMBL" id="HIY95313.1"/>
    </source>
</evidence>
<gene>
    <name evidence="1" type="ORF">H9821_06600</name>
</gene>